<accession>A0ABT8LFI5</accession>
<name>A0ABT8LFI5_9BACT</name>
<organism evidence="1 2">
    <name type="scientific">Agaribacillus aureus</name>
    <dbReference type="NCBI Taxonomy" id="3051825"/>
    <lineage>
        <taxon>Bacteria</taxon>
        <taxon>Pseudomonadati</taxon>
        <taxon>Bacteroidota</taxon>
        <taxon>Cytophagia</taxon>
        <taxon>Cytophagales</taxon>
        <taxon>Splendidivirgaceae</taxon>
        <taxon>Agaribacillus</taxon>
    </lineage>
</organism>
<dbReference type="Proteomes" id="UP001172083">
    <property type="component" value="Unassembled WGS sequence"/>
</dbReference>
<dbReference type="PROSITE" id="PS51257">
    <property type="entry name" value="PROKAR_LIPOPROTEIN"/>
    <property type="match status" value="1"/>
</dbReference>
<evidence type="ECO:0000313" key="1">
    <source>
        <dbReference type="EMBL" id="MDN5216338.1"/>
    </source>
</evidence>
<dbReference type="EMBL" id="JAUJEB010000008">
    <property type="protein sequence ID" value="MDN5216338.1"/>
    <property type="molecule type" value="Genomic_DNA"/>
</dbReference>
<dbReference type="RefSeq" id="WP_346761676.1">
    <property type="nucleotide sequence ID" value="NZ_JAUJEB010000008.1"/>
</dbReference>
<reference evidence="1" key="1">
    <citation type="submission" date="2023-06" db="EMBL/GenBank/DDBJ databases">
        <title>Genomic of Agaribacillus aureum.</title>
        <authorList>
            <person name="Wang G."/>
        </authorList>
    </citation>
    <scope>NUCLEOTIDE SEQUENCE</scope>
    <source>
        <strain evidence="1">BMA12</strain>
    </source>
</reference>
<keyword evidence="2" id="KW-1185">Reference proteome</keyword>
<gene>
    <name evidence="1" type="ORF">QQ020_29995</name>
</gene>
<proteinExistence type="predicted"/>
<evidence type="ECO:0000313" key="2">
    <source>
        <dbReference type="Proteomes" id="UP001172083"/>
    </source>
</evidence>
<evidence type="ECO:0008006" key="3">
    <source>
        <dbReference type="Google" id="ProtNLM"/>
    </source>
</evidence>
<comment type="caution">
    <text evidence="1">The sequence shown here is derived from an EMBL/GenBank/DDBJ whole genome shotgun (WGS) entry which is preliminary data.</text>
</comment>
<protein>
    <recommendedName>
        <fullName evidence="3">Lipoprotein</fullName>
    </recommendedName>
</protein>
<sequence>MKHLNIILLIGLLISCSGEKNNQSNSDEQSASEVKQSLKSGILGEWNNMSMKIIIESLNKTHQDSVVEVPKGKWETILNIKPIKTVFKEDGTFTSEYRNLADSIVSVSTGTWSADGDTLSMTSDGNTVKYFAKITDNQAEFKGYVDWDQDGEQDDLYTGIQKKNQ</sequence>